<feature type="domain" description="Photosynthesis system II assembly factor Ycf48/Hcf136-like" evidence="1">
    <location>
        <begin position="158"/>
        <end position="259"/>
    </location>
</feature>
<dbReference type="AlphaFoldDB" id="A0A1I2BFJ2"/>
<dbReference type="Proteomes" id="UP000199400">
    <property type="component" value="Unassembled WGS sequence"/>
</dbReference>
<proteinExistence type="predicted"/>
<sequence length="344" mass="36101">MSPTRLTLLLFAGTVGFACHDPPNEHEEFCASDVVFRILFEVQDSEVDADLDAVARSGRTTAALTVDGRLAVADADGVLRYIDAQPAARLRHLAIAPAPCKPAHVCETAALLAVGDGGAAWRSVDGGRTYAALDLGITADLRHVEFVLPLVSPEPQVGIGFIVGDGVLLRSTDEGASWQPVALAAADAGSLHAVEGIDDWAYAVGDAGLVLESHDYGVTWTRLAHPFTDDLRRVHTDHHEALAIVTADGAVLLKDDAGALVRHEPQTPLVDVVPILDEGLLAAYADGRLGPWPESSGVAEAIELPALPRVLSPANSLLTVAGAGGSLAAVWTEDRKFACEAQPY</sequence>
<dbReference type="InterPro" id="IPR028203">
    <property type="entry name" value="PSII_CF48-like_dom"/>
</dbReference>
<evidence type="ECO:0000259" key="1">
    <source>
        <dbReference type="Pfam" id="PF14870"/>
    </source>
</evidence>
<keyword evidence="3" id="KW-1185">Reference proteome</keyword>
<evidence type="ECO:0000313" key="3">
    <source>
        <dbReference type="Proteomes" id="UP000199400"/>
    </source>
</evidence>
<dbReference type="Gene3D" id="2.130.10.10">
    <property type="entry name" value="YVTN repeat-like/Quinoprotein amine dehydrogenase"/>
    <property type="match status" value="1"/>
</dbReference>
<gene>
    <name evidence="2" type="ORF">SAMN02745121_04647</name>
</gene>
<dbReference type="InterPro" id="IPR015943">
    <property type="entry name" value="WD40/YVTN_repeat-like_dom_sf"/>
</dbReference>
<organism evidence="2 3">
    <name type="scientific">Nannocystis exedens</name>
    <dbReference type="NCBI Taxonomy" id="54"/>
    <lineage>
        <taxon>Bacteria</taxon>
        <taxon>Pseudomonadati</taxon>
        <taxon>Myxococcota</taxon>
        <taxon>Polyangia</taxon>
        <taxon>Nannocystales</taxon>
        <taxon>Nannocystaceae</taxon>
        <taxon>Nannocystis</taxon>
    </lineage>
</organism>
<name>A0A1I2BFJ2_9BACT</name>
<dbReference type="PROSITE" id="PS51257">
    <property type="entry name" value="PROKAR_LIPOPROTEIN"/>
    <property type="match status" value="1"/>
</dbReference>
<dbReference type="EMBL" id="FOMX01000015">
    <property type="protein sequence ID" value="SFE54727.1"/>
    <property type="molecule type" value="Genomic_DNA"/>
</dbReference>
<dbReference type="RefSeq" id="WP_096326385.1">
    <property type="nucleotide sequence ID" value="NZ_FOMX01000015.1"/>
</dbReference>
<dbReference type="Pfam" id="PF14870">
    <property type="entry name" value="PSII_BNR"/>
    <property type="match status" value="1"/>
</dbReference>
<protein>
    <submittedName>
        <fullName evidence="2">Photosynthesis system II assembly factor YCF48</fullName>
    </submittedName>
</protein>
<accession>A0A1I2BFJ2</accession>
<dbReference type="OrthoDB" id="5385647at2"/>
<reference evidence="3" key="1">
    <citation type="submission" date="2016-10" db="EMBL/GenBank/DDBJ databases">
        <authorList>
            <person name="Varghese N."/>
            <person name="Submissions S."/>
        </authorList>
    </citation>
    <scope>NUCLEOTIDE SEQUENCE [LARGE SCALE GENOMIC DNA]</scope>
    <source>
        <strain evidence="3">ATCC 25963</strain>
    </source>
</reference>
<dbReference type="SUPFAM" id="SSF110296">
    <property type="entry name" value="Oligoxyloglucan reducing end-specific cellobiohydrolase"/>
    <property type="match status" value="1"/>
</dbReference>
<evidence type="ECO:0000313" key="2">
    <source>
        <dbReference type="EMBL" id="SFE54727.1"/>
    </source>
</evidence>